<dbReference type="HOGENOM" id="CLU_1876284_0_0_1"/>
<proteinExistence type="predicted"/>
<dbReference type="AlphaFoldDB" id="A0A0C3N7K7"/>
<reference evidence="2" key="2">
    <citation type="submission" date="2015-01" db="EMBL/GenBank/DDBJ databases">
        <title>Evolutionary Origins and Diversification of the Mycorrhizal Mutualists.</title>
        <authorList>
            <consortium name="DOE Joint Genome Institute"/>
            <consortium name="Mycorrhizal Genomics Consortium"/>
            <person name="Kohler A."/>
            <person name="Kuo A."/>
            <person name="Nagy L.G."/>
            <person name="Floudas D."/>
            <person name="Copeland A."/>
            <person name="Barry K.W."/>
            <person name="Cichocki N."/>
            <person name="Veneault-Fourrey C."/>
            <person name="LaButti K."/>
            <person name="Lindquist E.A."/>
            <person name="Lipzen A."/>
            <person name="Lundell T."/>
            <person name="Morin E."/>
            <person name="Murat C."/>
            <person name="Riley R."/>
            <person name="Ohm R."/>
            <person name="Sun H."/>
            <person name="Tunlid A."/>
            <person name="Henrissat B."/>
            <person name="Grigoriev I.V."/>
            <person name="Hibbett D.S."/>
            <person name="Martin F."/>
        </authorList>
    </citation>
    <scope>NUCLEOTIDE SEQUENCE [LARGE SCALE GENOMIC DNA]</scope>
    <source>
        <strain evidence="2">Marx 270</strain>
    </source>
</reference>
<dbReference type="InParanoid" id="A0A0C3N7K7"/>
<evidence type="ECO:0000313" key="1">
    <source>
        <dbReference type="EMBL" id="KIN97034.1"/>
    </source>
</evidence>
<name>A0A0C3N7K7_PISTI</name>
<evidence type="ECO:0000313" key="2">
    <source>
        <dbReference type="Proteomes" id="UP000054217"/>
    </source>
</evidence>
<accession>A0A0C3N7K7</accession>
<dbReference type="EMBL" id="KN832035">
    <property type="protein sequence ID" value="KIN97034.1"/>
    <property type="molecule type" value="Genomic_DNA"/>
</dbReference>
<sequence length="136" mass="15701">MLRHPATGRFPGCRMASIGYTANPEFDWVPENLKDHVVHHDARCMKYCSLVLHPRSQMHIGKVRKGIKCILSLMYFMHPTLYPSAVGRQYTRRYLLAKLTCEHRAGSTVTSVLQYTPLDRRSRNTITLQTIPFRGQ</sequence>
<protein>
    <submittedName>
        <fullName evidence="1">Uncharacterized protein</fullName>
    </submittedName>
</protein>
<dbReference type="Proteomes" id="UP000054217">
    <property type="component" value="Unassembled WGS sequence"/>
</dbReference>
<organism evidence="1 2">
    <name type="scientific">Pisolithus tinctorius Marx 270</name>
    <dbReference type="NCBI Taxonomy" id="870435"/>
    <lineage>
        <taxon>Eukaryota</taxon>
        <taxon>Fungi</taxon>
        <taxon>Dikarya</taxon>
        <taxon>Basidiomycota</taxon>
        <taxon>Agaricomycotina</taxon>
        <taxon>Agaricomycetes</taxon>
        <taxon>Agaricomycetidae</taxon>
        <taxon>Boletales</taxon>
        <taxon>Sclerodermatineae</taxon>
        <taxon>Pisolithaceae</taxon>
        <taxon>Pisolithus</taxon>
    </lineage>
</organism>
<gene>
    <name evidence="1" type="ORF">M404DRAFT_1006312</name>
</gene>
<reference evidence="1 2" key="1">
    <citation type="submission" date="2014-04" db="EMBL/GenBank/DDBJ databases">
        <authorList>
            <consortium name="DOE Joint Genome Institute"/>
            <person name="Kuo A."/>
            <person name="Kohler A."/>
            <person name="Costa M.D."/>
            <person name="Nagy L.G."/>
            <person name="Floudas D."/>
            <person name="Copeland A."/>
            <person name="Barry K.W."/>
            <person name="Cichocki N."/>
            <person name="Veneault-Fourrey C."/>
            <person name="LaButti K."/>
            <person name="Lindquist E.A."/>
            <person name="Lipzen A."/>
            <person name="Lundell T."/>
            <person name="Morin E."/>
            <person name="Murat C."/>
            <person name="Sun H."/>
            <person name="Tunlid A."/>
            <person name="Henrissat B."/>
            <person name="Grigoriev I.V."/>
            <person name="Hibbett D.S."/>
            <person name="Martin F."/>
            <person name="Nordberg H.P."/>
            <person name="Cantor M.N."/>
            <person name="Hua S.X."/>
        </authorList>
    </citation>
    <scope>NUCLEOTIDE SEQUENCE [LARGE SCALE GENOMIC DNA]</scope>
    <source>
        <strain evidence="1 2">Marx 270</strain>
    </source>
</reference>
<keyword evidence="2" id="KW-1185">Reference proteome</keyword>